<evidence type="ECO:0000313" key="2">
    <source>
        <dbReference type="Proteomes" id="UP000035762"/>
    </source>
</evidence>
<proteinExistence type="predicted"/>
<dbReference type="AlphaFoldDB" id="A0A090MJZ0"/>
<sequence length="274" mass="30774">MRHRRGMHPTRHEACEVRHVHHEIRTDAVGDLAKALEVPRPRIGRAARDDELRLHFLRLLCDRIHIDELILAPHGVVLRREPLARHVHRRTVGEMATRGKIEAHEGIAGLEQRQEHRLVHLAAGVRLHVGEIRAEQLLGALDRQRFHHVDPFAAAVIALARIAFRVLVGEHRALRLEHGAADDIFGRDQLDLMLLAAEFALDGIGDLGISLAERGGEEGVWSGSGFRGRRHWKNDLHRGRRAARSGENESERKRCGHTICGPEGQVWAAEGAIC</sequence>
<gene>
    <name evidence="1" type="ORF">BN961_01198</name>
</gene>
<dbReference type="STRING" id="1035.BN961_01198"/>
<protein>
    <submittedName>
        <fullName evidence="1">Uncharacterized protein</fullName>
    </submittedName>
</protein>
<dbReference type="EMBL" id="CCAZ020000001">
    <property type="protein sequence ID" value="CEG07795.1"/>
    <property type="molecule type" value="Genomic_DNA"/>
</dbReference>
<keyword evidence="2" id="KW-1185">Reference proteome</keyword>
<organism evidence="1 2">
    <name type="scientific">Afipia felis</name>
    <name type="common">Cat scratch disease bacillus</name>
    <dbReference type="NCBI Taxonomy" id="1035"/>
    <lineage>
        <taxon>Bacteria</taxon>
        <taxon>Pseudomonadati</taxon>
        <taxon>Pseudomonadota</taxon>
        <taxon>Alphaproteobacteria</taxon>
        <taxon>Hyphomicrobiales</taxon>
        <taxon>Nitrobacteraceae</taxon>
        <taxon>Afipia</taxon>
    </lineage>
</organism>
<reference evidence="1 2" key="1">
    <citation type="journal article" date="2014" name="Genome Announc.">
        <title>Genome Sequence of Afipia felis Strain 76713, Isolated in Hospital Water Using an Amoeba Co-Culture Procedure.</title>
        <authorList>
            <person name="Benamar S."/>
            <person name="La Scola B."/>
            <person name="Croce O."/>
        </authorList>
    </citation>
    <scope>NUCLEOTIDE SEQUENCE [LARGE SCALE GENOMIC DNA]</scope>
    <source>
        <strain evidence="1 2">76713</strain>
    </source>
</reference>
<dbReference type="Proteomes" id="UP000035762">
    <property type="component" value="Unassembled WGS sequence"/>
</dbReference>
<accession>A0A090MJZ0</accession>
<evidence type="ECO:0000313" key="1">
    <source>
        <dbReference type="EMBL" id="CEG07795.1"/>
    </source>
</evidence>
<name>A0A090MJZ0_AFIFE</name>
<comment type="caution">
    <text evidence="1">The sequence shown here is derived from an EMBL/GenBank/DDBJ whole genome shotgun (WGS) entry which is preliminary data.</text>
</comment>